<keyword evidence="1" id="KW-0472">Membrane</keyword>
<dbReference type="Pfam" id="PF25475">
    <property type="entry name" value="DUF7903"/>
    <property type="match status" value="1"/>
</dbReference>
<reference evidence="3" key="1">
    <citation type="journal article" date="2020" name="bioRxiv">
        <title>Hybrid origin of Populus tomentosa Carr. identified through genome sequencing and phylogenomic analysis.</title>
        <authorList>
            <person name="An X."/>
            <person name="Gao K."/>
            <person name="Chen Z."/>
            <person name="Li J."/>
            <person name="Yang X."/>
            <person name="Yang X."/>
            <person name="Zhou J."/>
            <person name="Guo T."/>
            <person name="Zhao T."/>
            <person name="Huang S."/>
            <person name="Miao D."/>
            <person name="Khan W.U."/>
            <person name="Rao P."/>
            <person name="Ye M."/>
            <person name="Lei B."/>
            <person name="Liao W."/>
            <person name="Wang J."/>
            <person name="Ji L."/>
            <person name="Li Y."/>
            <person name="Guo B."/>
            <person name="Mustafa N.S."/>
            <person name="Li S."/>
            <person name="Yun Q."/>
            <person name="Keller S.R."/>
            <person name="Mao J."/>
            <person name="Zhang R."/>
            <person name="Strauss S.H."/>
        </authorList>
    </citation>
    <scope>NUCLEOTIDE SEQUENCE</scope>
    <source>
        <strain evidence="3">GM15</strain>
        <tissue evidence="3">Leaf</tissue>
    </source>
</reference>
<proteinExistence type="predicted"/>
<sequence>MAYLPPHKRYSKDVRRASPIPETLHPRFKRNMNLRASTSHLDKSGKIVYADRCISKWFAVGLDDDDNFPPHIHLQPISLEYVDRKSGENPLVLVNSVATEEDSKLERNCSRSPWEVIAEEVQQELLSSFEILRNEMDDQGSERVKPTLVARLGKFLFHGSRSIALESVDKIQVEEAILRQLKRSLYTNIPSSYMENIIDGVVPVIGVDFEEEKDVYHVKVELNQVRQMVIDVSCLDKNLDLRLMLSTKKILTTLTDDEMNSITDLINSAVLDSDAKGGLRWPLGKASSGGRYSVTGAWHTVTKAYKSSSFRLKVRDADRFDFRSGAGEAAREIYLKLKRIVSEIQASSFIGFYFSLCIFMLLCLILFSRYFVSDFTPDKENMFCQNLLFFLCGEPGAEGDSISKMLEDSLRLIWDKFLCCERFLT</sequence>
<dbReference type="Proteomes" id="UP000886885">
    <property type="component" value="Chromosome 19A"/>
</dbReference>
<gene>
    <name evidence="3" type="ORF">POTOM_058026</name>
</gene>
<accession>A0A8X8C2J2</accession>
<dbReference type="InterPro" id="IPR057225">
    <property type="entry name" value="DUF7903"/>
</dbReference>
<dbReference type="PANTHER" id="PTHR35481">
    <property type="entry name" value="DNA-DIRECTED RNA POLYMERASE SUBUNIT ALPHA"/>
    <property type="match status" value="1"/>
</dbReference>
<evidence type="ECO:0000259" key="2">
    <source>
        <dbReference type="Pfam" id="PF25475"/>
    </source>
</evidence>
<dbReference type="PANTHER" id="PTHR35481:SF1">
    <property type="entry name" value="DNA-DIRECTED RNA POLYMERASE SUBUNIT ALPHA"/>
    <property type="match status" value="1"/>
</dbReference>
<comment type="caution">
    <text evidence="3">The sequence shown here is derived from an EMBL/GenBank/DDBJ whole genome shotgun (WGS) entry which is preliminary data.</text>
</comment>
<feature type="transmembrane region" description="Helical" evidence="1">
    <location>
        <begin position="350"/>
        <end position="372"/>
    </location>
</feature>
<evidence type="ECO:0000313" key="4">
    <source>
        <dbReference type="Proteomes" id="UP000886885"/>
    </source>
</evidence>
<name>A0A8X8C2J2_POPTO</name>
<evidence type="ECO:0000256" key="1">
    <source>
        <dbReference type="SAM" id="Phobius"/>
    </source>
</evidence>
<organism evidence="3 4">
    <name type="scientific">Populus tomentosa</name>
    <name type="common">Chinese white poplar</name>
    <dbReference type="NCBI Taxonomy" id="118781"/>
    <lineage>
        <taxon>Eukaryota</taxon>
        <taxon>Viridiplantae</taxon>
        <taxon>Streptophyta</taxon>
        <taxon>Embryophyta</taxon>
        <taxon>Tracheophyta</taxon>
        <taxon>Spermatophyta</taxon>
        <taxon>Magnoliopsida</taxon>
        <taxon>eudicotyledons</taxon>
        <taxon>Gunneridae</taxon>
        <taxon>Pentapetalae</taxon>
        <taxon>rosids</taxon>
        <taxon>fabids</taxon>
        <taxon>Malpighiales</taxon>
        <taxon>Salicaceae</taxon>
        <taxon>Saliceae</taxon>
        <taxon>Populus</taxon>
    </lineage>
</organism>
<dbReference type="OrthoDB" id="2014147at2759"/>
<feature type="domain" description="DUF7903" evidence="2">
    <location>
        <begin position="219"/>
        <end position="347"/>
    </location>
</feature>
<dbReference type="EMBL" id="JAAWWB010000037">
    <property type="protein sequence ID" value="KAG6738410.1"/>
    <property type="molecule type" value="Genomic_DNA"/>
</dbReference>
<protein>
    <recommendedName>
        <fullName evidence="2">DUF7903 domain-containing protein</fullName>
    </recommendedName>
</protein>
<keyword evidence="4" id="KW-1185">Reference proteome</keyword>
<keyword evidence="1" id="KW-1133">Transmembrane helix</keyword>
<keyword evidence="1" id="KW-0812">Transmembrane</keyword>
<dbReference type="AlphaFoldDB" id="A0A8X8C2J2"/>
<evidence type="ECO:0000313" key="3">
    <source>
        <dbReference type="EMBL" id="KAG6738410.1"/>
    </source>
</evidence>